<feature type="domain" description="Bacterial Ig-like" evidence="4">
    <location>
        <begin position="995"/>
        <end position="1071"/>
    </location>
</feature>
<name>A0A3A8KI48_9BACT</name>
<dbReference type="PANTHER" id="PTHR46344:SF27">
    <property type="entry name" value="KELCH REPEAT SUPERFAMILY PROTEIN"/>
    <property type="match status" value="1"/>
</dbReference>
<evidence type="ECO:0000259" key="4">
    <source>
        <dbReference type="Pfam" id="PF19077"/>
    </source>
</evidence>
<feature type="region of interest" description="Disordered" evidence="3">
    <location>
        <begin position="87"/>
        <end position="112"/>
    </location>
</feature>
<gene>
    <name evidence="5" type="ORF">D7X32_00340</name>
</gene>
<comment type="caution">
    <text evidence="5">The sequence shown here is derived from an EMBL/GenBank/DDBJ whole genome shotgun (WGS) entry which is preliminary data.</text>
</comment>
<dbReference type="Gene3D" id="2.130.10.80">
    <property type="entry name" value="Galactose oxidase/kelch, beta-propeller"/>
    <property type="match status" value="4"/>
</dbReference>
<feature type="domain" description="Bacterial Ig-like" evidence="4">
    <location>
        <begin position="1182"/>
        <end position="1257"/>
    </location>
</feature>
<feature type="region of interest" description="Disordered" evidence="3">
    <location>
        <begin position="1236"/>
        <end position="1255"/>
    </location>
</feature>
<dbReference type="EMBL" id="RAWE01000001">
    <property type="protein sequence ID" value="RKH07888.1"/>
    <property type="molecule type" value="Genomic_DNA"/>
</dbReference>
<dbReference type="Gene3D" id="2.60.40.1800">
    <property type="match status" value="7"/>
</dbReference>
<feature type="domain" description="Bacterial Ig-like" evidence="4">
    <location>
        <begin position="1366"/>
        <end position="1443"/>
    </location>
</feature>
<protein>
    <recommendedName>
        <fullName evidence="4">Bacterial Ig-like domain-containing protein</fullName>
    </recommendedName>
</protein>
<dbReference type="PANTHER" id="PTHR46344">
    <property type="entry name" value="OS02G0202900 PROTEIN"/>
    <property type="match status" value="1"/>
</dbReference>
<feature type="domain" description="Bacterial Ig-like" evidence="4">
    <location>
        <begin position="1460"/>
        <end position="1535"/>
    </location>
</feature>
<sequence>MGSRPWRSSPSDLPHGLQTFLPLTQTAAVDIPCDGRAGCGPEHHLLRSSSGASDMFRDGRPRSSHSFLARLWPLLLGLLWLHCSPADPSTGEPPARPAQQGQALEREGMTGGVKAASWRSARAMSGIRGEHTATLLPSGKLLVAGGANILGDGIPGTEIFDPTTGTWASAGAMALARKNHTATLLPDGKVLIAGGASTYFGSGLASTEVYDPATGAWTYASPMVSARREHTATLLPTGKVLVVGGRSGSNYLTLAEVYDPATGTWTATGSLPAPRASHTATLLPDGKVLVAGGWNGDASLNSVSVYDPATGAWTSTGALVSARNGHTAMLLPNGKVLVAGGNGLSAETYDPGTGTWTTTGSLATAHDGATATLLPSGRVLIAGGNGPSSAGTEEYDAATGTWTTTGALSIGRYHATATLLPSGKVLVAGGSNSGQSQRSVDLYDPGAGAWASTAAPASAHNGHTATVLPDGTVLVAGGSNAAGPLTGAEVYAPTTGAWASTGSMGTARSRHTASLLLTGKVLVTGGFSASGTLASAEVYDPATGTWTPTGTMDSPREGHTATVLPDGKVLVAGGINGSALTSAEVYDPATGTWATTGAMGDRRDRHTATRLPNGKVLVAGGSDPGARFTAELYDAATGTWSETGRLNIQRYDHAATMLPNGRVLIAGGDSGSGYVQRTEEYDPARGIWLLMGSMATGRVSATATTLTSGKAFIIGGSSTTSSLASMEVYDPGTGEWASADTSLNTPRTGHAVTLLPDGKVLVTGGSSNGSPLVSAEVYEDTGALAAWRPGFQAPSAALRPQTAIQLTGNHFRGVSEASSGNSQSSATNFPMLGLMAVEGGAQTRMPRGNYSDTSVTGTVPSVQAGYYFLTVITNGIPGGRMVLVQGTPMVPPVVLTPANGAVLTTTTPVISGTAEADNTVTVLVDGQAAGTAQADAGGNWSFTPSTALSQGTHSVTARATDAAGNTSPDAPSRSFTVDSVAPDAPVVATPANGAVVKTVNPVISGTAEAASTVTVLLDGVSAGTAKANAGGNWTFTPSTALSQGTHSVTARATDAVGNTSPDAPTRSFSVDSVAPDAPVLLTPANGAVVKTVNPVISGTAEAASTVTVLLDGQAAGTAKADAGGSWSFTPSTALAQGTHSVTARATDAAGNTSTNAPSRSFSVDSVAPGAPVVATPANGAVVTTVNPVISGTAEAGSTVTVLVDGQAVGTPQANAGGNWSFTPSTALSQGTHSVTARATDAAGNTSPDAPSRSFSVDSVAPDAPVVATPANGAVVTTVNPVISGTAEAGSTVTVLVDGQAVGTPQANAGGNWSFTPATALSQGSHTVTARATDAVGTTSPDAPTRSFSVDSVAPAVPVVATPANSAVVKTATPAISGTAEAASTVTVLLDGQAAGTTQADAGGNWSFTPSTALAQGTHSVTARATDAAGNTSPDAPSSSFSVDSVAPEAPVVTTPANGAVVKTATPVISGTAEAGSTVVLSVDGNVIGSTRANSDGTWRFELAEGLSSGSHTLVASAVDTEGNQGPASAPTAFTITLPSTQPQPEEGGGCTAAPASAVSWMAVAVGLSALRRRKRQGAVK</sequence>
<dbReference type="SMART" id="SM00612">
    <property type="entry name" value="Kelch"/>
    <property type="match status" value="13"/>
</dbReference>
<dbReference type="Pfam" id="PF01344">
    <property type="entry name" value="Kelch_1"/>
    <property type="match status" value="1"/>
</dbReference>
<feature type="domain" description="Bacterial Ig-like" evidence="4">
    <location>
        <begin position="904"/>
        <end position="978"/>
    </location>
</feature>
<dbReference type="Proteomes" id="UP000268313">
    <property type="component" value="Unassembled WGS sequence"/>
</dbReference>
<dbReference type="InterPro" id="IPR015915">
    <property type="entry name" value="Kelch-typ_b-propeller"/>
</dbReference>
<keyword evidence="6" id="KW-1185">Reference proteome</keyword>
<dbReference type="InterPro" id="IPR044016">
    <property type="entry name" value="Big_13"/>
</dbReference>
<evidence type="ECO:0000313" key="6">
    <source>
        <dbReference type="Proteomes" id="UP000268313"/>
    </source>
</evidence>
<dbReference type="Gene3D" id="2.120.10.80">
    <property type="entry name" value="Kelch-type beta propeller"/>
    <property type="match status" value="2"/>
</dbReference>
<dbReference type="SUPFAM" id="SSF50965">
    <property type="entry name" value="Galactose oxidase, central domain"/>
    <property type="match status" value="2"/>
</dbReference>
<proteinExistence type="predicted"/>
<evidence type="ECO:0000256" key="1">
    <source>
        <dbReference type="ARBA" id="ARBA00022441"/>
    </source>
</evidence>
<feature type="domain" description="Bacterial Ig-like" evidence="4">
    <location>
        <begin position="1275"/>
        <end position="1350"/>
    </location>
</feature>
<feature type="region of interest" description="Disordered" evidence="3">
    <location>
        <begin position="1419"/>
        <end position="1443"/>
    </location>
</feature>
<organism evidence="5 6">
    <name type="scientific">Corallococcus carmarthensis</name>
    <dbReference type="NCBI Taxonomy" id="2316728"/>
    <lineage>
        <taxon>Bacteria</taxon>
        <taxon>Pseudomonadati</taxon>
        <taxon>Myxococcota</taxon>
        <taxon>Myxococcia</taxon>
        <taxon>Myxococcales</taxon>
        <taxon>Cystobacterineae</taxon>
        <taxon>Myxococcaceae</taxon>
        <taxon>Corallococcus</taxon>
    </lineage>
</organism>
<accession>A0A3A8KI48</accession>
<reference evidence="6" key="1">
    <citation type="submission" date="2018-09" db="EMBL/GenBank/DDBJ databases">
        <authorList>
            <person name="Livingstone P.G."/>
            <person name="Whitworth D.E."/>
        </authorList>
    </citation>
    <scope>NUCLEOTIDE SEQUENCE [LARGE SCALE GENOMIC DNA]</scope>
    <source>
        <strain evidence="6">CA043D</strain>
    </source>
</reference>
<evidence type="ECO:0000256" key="3">
    <source>
        <dbReference type="SAM" id="MobiDB-lite"/>
    </source>
</evidence>
<evidence type="ECO:0000313" key="5">
    <source>
        <dbReference type="EMBL" id="RKH07888.1"/>
    </source>
</evidence>
<evidence type="ECO:0000256" key="2">
    <source>
        <dbReference type="ARBA" id="ARBA00022737"/>
    </source>
</evidence>
<keyword evidence="1" id="KW-0880">Kelch repeat</keyword>
<feature type="compositionally biased region" description="Polar residues" evidence="3">
    <location>
        <begin position="1236"/>
        <end position="1254"/>
    </location>
</feature>
<dbReference type="NCBIfam" id="NF033510">
    <property type="entry name" value="Ca_tandemer"/>
    <property type="match status" value="7"/>
</dbReference>
<feature type="domain" description="Bacterial Ig-like" evidence="4">
    <location>
        <begin position="1088"/>
        <end position="1164"/>
    </location>
</feature>
<feature type="compositionally biased region" description="Polar residues" evidence="3">
    <location>
        <begin position="1419"/>
        <end position="1442"/>
    </location>
</feature>
<dbReference type="InterPro" id="IPR006652">
    <property type="entry name" value="Kelch_1"/>
</dbReference>
<dbReference type="Pfam" id="PF19077">
    <property type="entry name" value="Big_13"/>
    <property type="match status" value="7"/>
</dbReference>
<dbReference type="Pfam" id="PF24681">
    <property type="entry name" value="Kelch_KLHDC2_KLHL20_DRC7"/>
    <property type="match status" value="2"/>
</dbReference>
<keyword evidence="2" id="KW-0677">Repeat</keyword>
<dbReference type="InterPro" id="IPR037293">
    <property type="entry name" value="Gal_Oxidase_central_sf"/>
</dbReference>
<dbReference type="InterPro" id="IPR011043">
    <property type="entry name" value="Gal_Oxase/kelch_b-propeller"/>
</dbReference>